<dbReference type="PANTHER" id="PTHR34611:SF2">
    <property type="entry name" value="INACTIVE RECOMBINATION-PROMOTING NUCLEASE-LIKE PROTEIN RPNE-RELATED"/>
    <property type="match status" value="1"/>
</dbReference>
<comment type="caution">
    <text evidence="2">The sequence shown here is derived from an EMBL/GenBank/DDBJ whole genome shotgun (WGS) entry which is preliminary data.</text>
</comment>
<reference evidence="2 3" key="1">
    <citation type="submission" date="2020-08" db="EMBL/GenBank/DDBJ databases">
        <title>Genome public.</title>
        <authorList>
            <person name="Liu C."/>
            <person name="Sun Q."/>
        </authorList>
    </citation>
    <scope>NUCLEOTIDE SEQUENCE [LARGE SCALE GENOMIC DNA]</scope>
    <source>
        <strain evidence="2 3">NSJ-46</strain>
    </source>
</reference>
<gene>
    <name evidence="2" type="ORF">H8716_01710</name>
</gene>
<dbReference type="InterPro" id="IPR051699">
    <property type="entry name" value="Rpn/YhgA-like_nuclease"/>
</dbReference>
<sequence>MKKEPQSQNKRGKHTDYDATSHVRDVNGHEIFKSNLLTSQFLSNYTGIQMLSGVKPEDIEDVSKRYQAFLGIEFESDTIKKVYLHRADGTPDREIYVISLIEHKSAVDYDVAMQLLRYMSVIWHDYKTKQNAIKKDANRRKSFRYPLIIPFVYYEGEDKWTADLHLKDRIEFAEEMSEYIPDFRYHVVSVHQYTNEELSEKGDEMALVMLINKIQNPGDWKKFTEEAKEFVNIVYEKAPEEIKEIIKEGVLGIV</sequence>
<dbReference type="RefSeq" id="WP_249306746.1">
    <property type="nucleotide sequence ID" value="NZ_JACRSZ010000001.1"/>
</dbReference>
<dbReference type="PANTHER" id="PTHR34611">
    <property type="match status" value="1"/>
</dbReference>
<evidence type="ECO:0000313" key="2">
    <source>
        <dbReference type="EMBL" id="MBC8571808.1"/>
    </source>
</evidence>
<feature type="domain" description="Transposase (putative) YhgA-like" evidence="1">
    <location>
        <begin position="92"/>
        <end position="238"/>
    </location>
</feature>
<dbReference type="Proteomes" id="UP000657421">
    <property type="component" value="Unassembled WGS sequence"/>
</dbReference>
<dbReference type="Pfam" id="PF04754">
    <property type="entry name" value="Transposase_31"/>
    <property type="match status" value="1"/>
</dbReference>
<proteinExistence type="predicted"/>
<dbReference type="InterPro" id="IPR006842">
    <property type="entry name" value="Transposase_31"/>
</dbReference>
<evidence type="ECO:0000313" key="3">
    <source>
        <dbReference type="Proteomes" id="UP000657421"/>
    </source>
</evidence>
<name>A0ABR7N5X8_9FIRM</name>
<organism evidence="2 3">
    <name type="scientific">Jingyaoa shaoxingensis</name>
    <dbReference type="NCBI Taxonomy" id="2763671"/>
    <lineage>
        <taxon>Bacteria</taxon>
        <taxon>Bacillati</taxon>
        <taxon>Bacillota</taxon>
        <taxon>Clostridia</taxon>
        <taxon>Lachnospirales</taxon>
        <taxon>Lachnospiraceae</taxon>
        <taxon>Jingyaoa</taxon>
    </lineage>
</organism>
<dbReference type="EMBL" id="JACRSZ010000001">
    <property type="protein sequence ID" value="MBC8571808.1"/>
    <property type="molecule type" value="Genomic_DNA"/>
</dbReference>
<protein>
    <submittedName>
        <fullName evidence="2">Rpn family recombination-promoting nuclease/putative transposase</fullName>
    </submittedName>
</protein>
<keyword evidence="3" id="KW-1185">Reference proteome</keyword>
<accession>A0ABR7N5X8</accession>
<evidence type="ECO:0000259" key="1">
    <source>
        <dbReference type="Pfam" id="PF04754"/>
    </source>
</evidence>